<dbReference type="NCBIfam" id="TIGR00414">
    <property type="entry name" value="serS"/>
    <property type="match status" value="1"/>
</dbReference>
<dbReference type="PRINTS" id="PR00981">
    <property type="entry name" value="TRNASYNTHSER"/>
</dbReference>
<evidence type="ECO:0000256" key="13">
    <source>
        <dbReference type="PIRSR" id="PIRSR001529-1"/>
    </source>
</evidence>
<evidence type="ECO:0000256" key="6">
    <source>
        <dbReference type="ARBA" id="ARBA00022741"/>
    </source>
</evidence>
<dbReference type="GO" id="GO:0006434">
    <property type="term" value="P:seryl-tRNA aminoacylation"/>
    <property type="evidence" value="ECO:0007669"/>
    <property type="project" value="UniProtKB-UniRule"/>
</dbReference>
<dbReference type="InterPro" id="IPR045864">
    <property type="entry name" value="aa-tRNA-synth_II/BPL/LPL"/>
</dbReference>
<proteinExistence type="inferred from homology"/>
<comment type="domain">
    <text evidence="12">Consists of two distinct domains, a catalytic core and a N-terminal extension that is involved in tRNA binding.</text>
</comment>
<feature type="binding site" evidence="12 14">
    <location>
        <begin position="354"/>
        <end position="357"/>
    </location>
    <ligand>
        <name>ATP</name>
        <dbReference type="ChEBI" id="CHEBI:30616"/>
    </ligand>
</feature>
<dbReference type="PANTHER" id="PTHR43697:SF1">
    <property type="entry name" value="SERINE--TRNA LIGASE"/>
    <property type="match status" value="1"/>
</dbReference>
<dbReference type="Pfam" id="PF02403">
    <property type="entry name" value="Seryl_tRNA_N"/>
    <property type="match status" value="1"/>
</dbReference>
<dbReference type="PROSITE" id="PS50862">
    <property type="entry name" value="AA_TRNA_LIGASE_II"/>
    <property type="match status" value="1"/>
</dbReference>
<keyword evidence="9 12" id="KW-0030">Aminoacyl-tRNA synthetase</keyword>
<evidence type="ECO:0000259" key="16">
    <source>
        <dbReference type="PROSITE" id="PS50862"/>
    </source>
</evidence>
<feature type="binding site" evidence="12">
    <location>
        <position position="389"/>
    </location>
    <ligand>
        <name>L-serine</name>
        <dbReference type="ChEBI" id="CHEBI:33384"/>
    </ligand>
</feature>
<dbReference type="Proteomes" id="UP000290637">
    <property type="component" value="Chromosome"/>
</dbReference>
<comment type="subunit">
    <text evidence="12">Homodimer. The tRNA molecule binds across the dimer.</text>
</comment>
<evidence type="ECO:0000256" key="3">
    <source>
        <dbReference type="ARBA" id="ARBA00010728"/>
    </source>
</evidence>
<dbReference type="GO" id="GO:0005737">
    <property type="term" value="C:cytoplasm"/>
    <property type="evidence" value="ECO:0007669"/>
    <property type="project" value="UniProtKB-SubCell"/>
</dbReference>
<organism evidence="17 18">
    <name type="scientific">Pseudoduganella lutea</name>
    <dbReference type="NCBI Taxonomy" id="321985"/>
    <lineage>
        <taxon>Bacteria</taxon>
        <taxon>Pseudomonadati</taxon>
        <taxon>Pseudomonadota</taxon>
        <taxon>Betaproteobacteria</taxon>
        <taxon>Burkholderiales</taxon>
        <taxon>Oxalobacteraceae</taxon>
        <taxon>Telluria group</taxon>
        <taxon>Pseudoduganella</taxon>
    </lineage>
</organism>
<dbReference type="InterPro" id="IPR002317">
    <property type="entry name" value="Ser-tRNA-ligase_type_1"/>
</dbReference>
<dbReference type="SUPFAM" id="SSF46589">
    <property type="entry name" value="tRNA-binding arm"/>
    <property type="match status" value="1"/>
</dbReference>
<feature type="binding site" evidence="13">
    <location>
        <position position="387"/>
    </location>
    <ligand>
        <name>L-serine</name>
        <dbReference type="ChEBI" id="CHEBI:33384"/>
    </ligand>
</feature>
<accession>A0A4P6KSY3</accession>
<dbReference type="OrthoDB" id="9804647at2"/>
<dbReference type="KEGG" id="plue:EWM63_03895"/>
<dbReference type="UniPathway" id="UPA00906">
    <property type="reaction ID" value="UER00895"/>
</dbReference>
<evidence type="ECO:0000313" key="17">
    <source>
        <dbReference type="EMBL" id="QBE62231.1"/>
    </source>
</evidence>
<dbReference type="GO" id="GO:0016260">
    <property type="term" value="P:selenocysteine biosynthetic process"/>
    <property type="evidence" value="ECO:0007669"/>
    <property type="project" value="UniProtKB-UniRule"/>
</dbReference>
<dbReference type="Gene3D" id="1.10.287.40">
    <property type="entry name" value="Serine-tRNA synthetase, tRNA binding domain"/>
    <property type="match status" value="1"/>
</dbReference>
<dbReference type="PIRSF" id="PIRSF001529">
    <property type="entry name" value="Ser-tRNA-synth_IIa"/>
    <property type="match status" value="1"/>
</dbReference>
<evidence type="ECO:0000313" key="18">
    <source>
        <dbReference type="Proteomes" id="UP000290637"/>
    </source>
</evidence>
<evidence type="ECO:0000256" key="8">
    <source>
        <dbReference type="ARBA" id="ARBA00022917"/>
    </source>
</evidence>
<evidence type="ECO:0000256" key="1">
    <source>
        <dbReference type="ARBA" id="ARBA00004496"/>
    </source>
</evidence>
<evidence type="ECO:0000256" key="4">
    <source>
        <dbReference type="ARBA" id="ARBA00022490"/>
    </source>
</evidence>
<evidence type="ECO:0000256" key="2">
    <source>
        <dbReference type="ARBA" id="ARBA00005045"/>
    </source>
</evidence>
<dbReference type="InterPro" id="IPR002314">
    <property type="entry name" value="aa-tRNA-synt_IIb"/>
</dbReference>
<dbReference type="PANTHER" id="PTHR43697">
    <property type="entry name" value="SERYL-TRNA SYNTHETASE"/>
    <property type="match status" value="1"/>
</dbReference>
<dbReference type="SUPFAM" id="SSF55681">
    <property type="entry name" value="Class II aaRS and biotin synthetases"/>
    <property type="match status" value="1"/>
</dbReference>
<evidence type="ECO:0000256" key="14">
    <source>
        <dbReference type="PIRSR" id="PIRSR001529-2"/>
    </source>
</evidence>
<dbReference type="AlphaFoldDB" id="A0A4P6KSY3"/>
<reference evidence="17 18" key="1">
    <citation type="submission" date="2019-02" db="EMBL/GenBank/DDBJ databases">
        <title>Draft Genome Sequences of Six Type Strains of the Genus Massilia.</title>
        <authorList>
            <person name="Miess H."/>
            <person name="Frediansyhah A."/>
            <person name="Gross H."/>
        </authorList>
    </citation>
    <scope>NUCLEOTIDE SEQUENCE [LARGE SCALE GENOMIC DNA]</scope>
    <source>
        <strain evidence="17 18">DSM 17473</strain>
    </source>
</reference>
<dbReference type="HAMAP" id="MF_00176">
    <property type="entry name" value="Ser_tRNA_synth_type1"/>
    <property type="match status" value="1"/>
</dbReference>
<dbReference type="Pfam" id="PF00587">
    <property type="entry name" value="tRNA-synt_2b"/>
    <property type="match status" value="1"/>
</dbReference>
<protein>
    <recommendedName>
        <fullName evidence="12">Serine--tRNA ligase</fullName>
        <ecNumber evidence="12">6.1.1.11</ecNumber>
    </recommendedName>
    <alternativeName>
        <fullName evidence="12">Seryl-tRNA synthetase</fullName>
        <shortName evidence="12">SerRS</shortName>
    </alternativeName>
    <alternativeName>
        <fullName evidence="12">Seryl-tRNA(Ser/Sec) synthetase</fullName>
    </alternativeName>
</protein>
<gene>
    <name evidence="12" type="primary">serS</name>
    <name evidence="17" type="ORF">EWM63_03895</name>
</gene>
<dbReference type="CDD" id="cd00770">
    <property type="entry name" value="SerRS_core"/>
    <property type="match status" value="1"/>
</dbReference>
<comment type="similarity">
    <text evidence="3 12">Belongs to the class-II aminoacyl-tRNA synthetase family. Type-1 seryl-tRNA synthetase subfamily.</text>
</comment>
<dbReference type="InterPro" id="IPR033729">
    <property type="entry name" value="SerRS_core"/>
</dbReference>
<comment type="catalytic activity">
    <reaction evidence="10 12">
        <text>tRNA(Sec) + L-serine + ATP = L-seryl-tRNA(Sec) + AMP + diphosphate + H(+)</text>
        <dbReference type="Rhea" id="RHEA:42580"/>
        <dbReference type="Rhea" id="RHEA-COMP:9742"/>
        <dbReference type="Rhea" id="RHEA-COMP:10128"/>
        <dbReference type="ChEBI" id="CHEBI:15378"/>
        <dbReference type="ChEBI" id="CHEBI:30616"/>
        <dbReference type="ChEBI" id="CHEBI:33019"/>
        <dbReference type="ChEBI" id="CHEBI:33384"/>
        <dbReference type="ChEBI" id="CHEBI:78442"/>
        <dbReference type="ChEBI" id="CHEBI:78533"/>
        <dbReference type="ChEBI" id="CHEBI:456215"/>
        <dbReference type="EC" id="6.1.1.11"/>
    </reaction>
</comment>
<keyword evidence="5 12" id="KW-0436">Ligase</keyword>
<feature type="coiled-coil region" evidence="15">
    <location>
        <begin position="75"/>
        <end position="102"/>
    </location>
</feature>
<feature type="binding site" evidence="13">
    <location>
        <position position="236"/>
    </location>
    <ligand>
        <name>L-serine</name>
        <dbReference type="ChEBI" id="CHEBI:33384"/>
    </ligand>
</feature>
<keyword evidence="6 12" id="KW-0547">Nucleotide-binding</keyword>
<comment type="catalytic activity">
    <reaction evidence="11 12">
        <text>tRNA(Ser) + L-serine + ATP = L-seryl-tRNA(Ser) + AMP + diphosphate + H(+)</text>
        <dbReference type="Rhea" id="RHEA:12292"/>
        <dbReference type="Rhea" id="RHEA-COMP:9669"/>
        <dbReference type="Rhea" id="RHEA-COMP:9703"/>
        <dbReference type="ChEBI" id="CHEBI:15378"/>
        <dbReference type="ChEBI" id="CHEBI:30616"/>
        <dbReference type="ChEBI" id="CHEBI:33019"/>
        <dbReference type="ChEBI" id="CHEBI:33384"/>
        <dbReference type="ChEBI" id="CHEBI:78442"/>
        <dbReference type="ChEBI" id="CHEBI:78533"/>
        <dbReference type="ChEBI" id="CHEBI:456215"/>
        <dbReference type="EC" id="6.1.1.11"/>
    </reaction>
</comment>
<feature type="domain" description="Aminoacyl-transfer RNA synthetases class-II family profile" evidence="16">
    <location>
        <begin position="170"/>
        <end position="414"/>
    </location>
</feature>
<dbReference type="GO" id="GO:0004828">
    <property type="term" value="F:serine-tRNA ligase activity"/>
    <property type="evidence" value="ECO:0007669"/>
    <property type="project" value="UniProtKB-UniRule"/>
</dbReference>
<feature type="binding site" evidence="12">
    <location>
        <begin position="236"/>
        <end position="238"/>
    </location>
    <ligand>
        <name>L-serine</name>
        <dbReference type="ChEBI" id="CHEBI:33384"/>
    </ligand>
</feature>
<comment type="caution">
    <text evidence="12">Lacks conserved residue(s) required for the propagation of feature annotation.</text>
</comment>
<dbReference type="InterPro" id="IPR010978">
    <property type="entry name" value="tRNA-bd_arm"/>
</dbReference>
<keyword evidence="8 12" id="KW-0648">Protein biosynthesis</keyword>
<dbReference type="InterPro" id="IPR015866">
    <property type="entry name" value="Ser-tRNA-synth_1_N"/>
</dbReference>
<keyword evidence="18" id="KW-1185">Reference proteome</keyword>
<feature type="binding site" evidence="13">
    <location>
        <position position="267"/>
    </location>
    <ligand>
        <name>L-serine</name>
        <dbReference type="ChEBI" id="CHEBI:33384"/>
    </ligand>
</feature>
<dbReference type="Gene3D" id="3.30.930.10">
    <property type="entry name" value="Bira Bifunctional Protein, Domain 2"/>
    <property type="match status" value="1"/>
</dbReference>
<keyword evidence="4 12" id="KW-0963">Cytoplasm</keyword>
<dbReference type="EC" id="6.1.1.11" evidence="12"/>
<evidence type="ECO:0000256" key="7">
    <source>
        <dbReference type="ARBA" id="ARBA00022840"/>
    </source>
</evidence>
<comment type="subcellular location">
    <subcellularLocation>
        <location evidence="1 12">Cytoplasm</location>
    </subcellularLocation>
</comment>
<dbReference type="EMBL" id="CP035913">
    <property type="protein sequence ID" value="QBE62231.1"/>
    <property type="molecule type" value="Genomic_DNA"/>
</dbReference>
<dbReference type="InterPro" id="IPR042103">
    <property type="entry name" value="SerRS_1_N_sf"/>
</dbReference>
<evidence type="ECO:0000256" key="12">
    <source>
        <dbReference type="HAMAP-Rule" id="MF_00176"/>
    </source>
</evidence>
<keyword evidence="15" id="KW-0175">Coiled coil</keyword>
<dbReference type="RefSeq" id="WP_130185368.1">
    <property type="nucleotide sequence ID" value="NZ_CP035913.1"/>
</dbReference>
<evidence type="ECO:0000256" key="10">
    <source>
        <dbReference type="ARBA" id="ARBA00047929"/>
    </source>
</evidence>
<comment type="function">
    <text evidence="12">Catalyzes the attachment of serine to tRNA(Ser). Is also able to aminoacylate tRNA(Sec) with serine, to form the misacylated tRNA L-seryl-tRNA(Sec), which will be further converted into selenocysteinyl-tRNA(Sec).</text>
</comment>
<name>A0A4P6KSY3_9BURK</name>
<sequence>MIDIQLLRKDIDTVAARLATRKFQLDVAGFTALESERKAIQTRTEELQGKRNSLSKQIGMLKGKGEDTSAVMAEVAGIAEELKNNEVALAALQQNLQAFLQAVPNLPHESVAVGTDESGNVEVRKVGTPRTFDFEVKDHVDVGAALGLDFDTATKLTGSRFSVMKGGIARLHRALAQFMLDTHTDKHGYTECYTPYMVNADSLYGTGQLPKFEADLFSVKKGGVEGEGETFYLIPTSEVTLTNTVRDEILAADALPLKMTAHTPCFRSEAGSYGRDTRGMIRQHQFDKVEMVQIVHPEKSYEALDEMVGHAEAILQALGLPYRVLSLCTGDMGFAAAKTFDLEVWLPAQNTYREISSLSNCEAFQARRMQARFRNAAGKPELVHTLNGSGLAVGRTLVAVLENYQQADGSVEIPEVLRGYMGGLTHLKAAH</sequence>
<evidence type="ECO:0000256" key="5">
    <source>
        <dbReference type="ARBA" id="ARBA00022598"/>
    </source>
</evidence>
<keyword evidence="7 12" id="KW-0067">ATP-binding</keyword>
<evidence type="ECO:0000256" key="9">
    <source>
        <dbReference type="ARBA" id="ARBA00023146"/>
    </source>
</evidence>
<evidence type="ECO:0000256" key="15">
    <source>
        <dbReference type="SAM" id="Coils"/>
    </source>
</evidence>
<comment type="pathway">
    <text evidence="2 12">Aminoacyl-tRNA biosynthesis; selenocysteinyl-tRNA(Sec) biosynthesis; L-seryl-tRNA(Sec) from L-serine and tRNA(Sec): step 1/1.</text>
</comment>
<feature type="binding site" evidence="12 14">
    <location>
        <begin position="267"/>
        <end position="269"/>
    </location>
    <ligand>
        <name>ATP</name>
        <dbReference type="ChEBI" id="CHEBI:30616"/>
    </ligand>
</feature>
<dbReference type="InterPro" id="IPR006195">
    <property type="entry name" value="aa-tRNA-synth_II"/>
</dbReference>
<feature type="binding site" evidence="12 13">
    <location>
        <position position="290"/>
    </location>
    <ligand>
        <name>L-serine</name>
        <dbReference type="ChEBI" id="CHEBI:33384"/>
    </ligand>
</feature>
<evidence type="ECO:0000256" key="11">
    <source>
        <dbReference type="ARBA" id="ARBA00048823"/>
    </source>
</evidence>
<dbReference type="GO" id="GO:0005524">
    <property type="term" value="F:ATP binding"/>
    <property type="evidence" value="ECO:0007669"/>
    <property type="project" value="UniProtKB-UniRule"/>
</dbReference>